<dbReference type="InterPro" id="IPR020988">
    <property type="entry name" value="Pept_U32_collagenase"/>
</dbReference>
<dbReference type="InterPro" id="IPR051454">
    <property type="entry name" value="RNA/ubiquinone_mod_enzymes"/>
</dbReference>
<feature type="domain" description="Peptidase U32 collagenase" evidence="1">
    <location>
        <begin position="386"/>
        <end position="501"/>
    </location>
</feature>
<sequence length="627" mass="70539">MSLIDFQSKREIELLSPAKTADIGIEAINHGADAVYIGAPHFSARAAAGNSIADITRLINYAHRFRAKVYIALNTILTNAELQLAESIIWQLYEAGADALIVQDMGLLELSLPPIALHASTQTDNRSLDKIKFLENTGFSQIVLARELSLEQIKLITSQTSAKIECFVHGALCVSYSGQCYASQALRGRSANRGECAQLCRLPYQLEDGNGKILSSQKHFLSLKDLNLSAYLAEMMDVGVSSFKIEGRLKEMSYVKNITAFYRKKLDQLLMRSDRYVKSSLGNVKFSFDPDPERTFYRGATDYFLHQRKTQMVQLQTPKSIGQQLGTVRKQGKGTLTVNTKYDLHNGDGLCFVSSDGTLTGFRVNRIENDLIFPFKMPDIKPGTTLYRNFDQAFEDQLAKPSAERKIPLRLSFSDTEDGFNINANIDRMEPFAFHFSYDKELSKNGIEITQQNIIKQLGKLGDSVFTLEKIDITLSNAWFIPSSVLTVWRRTMVEQLEQTIHHLLKPDNTKKNNNLHPALFPQSRLTYLGNVANDKARTFYLSHGVTSIEPALESGGTLSSDSPVMTTKYCLKYEMGWCPRQQPDTIPQEPLFLQGAHDRLQLHFNCAACEMQIIIANKKQNCKPRN</sequence>
<organism evidence="2 3">
    <name type="scientific">Microbacter margulisiae</name>
    <dbReference type="NCBI Taxonomy" id="1350067"/>
    <lineage>
        <taxon>Bacteria</taxon>
        <taxon>Pseudomonadati</taxon>
        <taxon>Bacteroidota</taxon>
        <taxon>Bacteroidia</taxon>
        <taxon>Bacteroidales</taxon>
        <taxon>Porphyromonadaceae</taxon>
        <taxon>Microbacter</taxon>
    </lineage>
</organism>
<dbReference type="EMBL" id="JACHYB010000002">
    <property type="protein sequence ID" value="MBB3188039.1"/>
    <property type="molecule type" value="Genomic_DNA"/>
</dbReference>
<dbReference type="GO" id="GO:0006508">
    <property type="term" value="P:proteolysis"/>
    <property type="evidence" value="ECO:0007669"/>
    <property type="project" value="UniProtKB-KW"/>
</dbReference>
<dbReference type="Pfam" id="PF01136">
    <property type="entry name" value="Peptidase_U32"/>
    <property type="match status" value="1"/>
</dbReference>
<protein>
    <submittedName>
        <fullName evidence="2">Putative protease</fullName>
        <ecNumber evidence="2">3.4.-.-</ecNumber>
    </submittedName>
</protein>
<keyword evidence="3" id="KW-1185">Reference proteome</keyword>
<dbReference type="InterPro" id="IPR001539">
    <property type="entry name" value="Peptidase_U32"/>
</dbReference>
<comment type="caution">
    <text evidence="2">The sequence shown here is derived from an EMBL/GenBank/DDBJ whole genome shotgun (WGS) entry which is preliminary data.</text>
</comment>
<dbReference type="Pfam" id="PF12392">
    <property type="entry name" value="DUF3656"/>
    <property type="match status" value="1"/>
</dbReference>
<dbReference type="Proteomes" id="UP000544222">
    <property type="component" value="Unassembled WGS sequence"/>
</dbReference>
<dbReference type="EC" id="3.4.-.-" evidence="2"/>
<dbReference type="PANTHER" id="PTHR30217:SF10">
    <property type="entry name" value="23S RRNA 5-HYDROXYCYTIDINE C2501 SYNTHASE"/>
    <property type="match status" value="1"/>
</dbReference>
<dbReference type="RefSeq" id="WP_183413832.1">
    <property type="nucleotide sequence ID" value="NZ_JACHYB010000002.1"/>
</dbReference>
<gene>
    <name evidence="2" type="ORF">FHX64_002237</name>
</gene>
<evidence type="ECO:0000259" key="1">
    <source>
        <dbReference type="Pfam" id="PF12392"/>
    </source>
</evidence>
<proteinExistence type="predicted"/>
<dbReference type="GO" id="GO:0008233">
    <property type="term" value="F:peptidase activity"/>
    <property type="evidence" value="ECO:0007669"/>
    <property type="project" value="UniProtKB-KW"/>
</dbReference>
<evidence type="ECO:0000313" key="3">
    <source>
        <dbReference type="Proteomes" id="UP000544222"/>
    </source>
</evidence>
<accession>A0A7W5DS41</accession>
<dbReference type="AlphaFoldDB" id="A0A7W5DS41"/>
<reference evidence="2 3" key="1">
    <citation type="submission" date="2020-08" db="EMBL/GenBank/DDBJ databases">
        <title>Genomic Encyclopedia of Type Strains, Phase IV (KMG-IV): sequencing the most valuable type-strain genomes for metagenomic binning, comparative biology and taxonomic classification.</title>
        <authorList>
            <person name="Goeker M."/>
        </authorList>
    </citation>
    <scope>NUCLEOTIDE SEQUENCE [LARGE SCALE GENOMIC DNA]</scope>
    <source>
        <strain evidence="2 3">DSM 27471</strain>
    </source>
</reference>
<keyword evidence="2" id="KW-0378">Hydrolase</keyword>
<evidence type="ECO:0000313" key="2">
    <source>
        <dbReference type="EMBL" id="MBB3188039.1"/>
    </source>
</evidence>
<name>A0A7W5DS41_9PORP</name>
<keyword evidence="2" id="KW-0645">Protease</keyword>
<dbReference type="PANTHER" id="PTHR30217">
    <property type="entry name" value="PEPTIDASE U32 FAMILY"/>
    <property type="match status" value="1"/>
</dbReference>